<reference evidence="5 6" key="1">
    <citation type="journal article" date="2024" name="G3 (Bethesda)">
        <title>Genome assembly of Hibiscus sabdariffa L. provides insights into metabolisms of medicinal natural products.</title>
        <authorList>
            <person name="Kim T."/>
        </authorList>
    </citation>
    <scope>NUCLEOTIDE SEQUENCE [LARGE SCALE GENOMIC DNA]</scope>
    <source>
        <strain evidence="5">TK-2024</strain>
        <tissue evidence="5">Old leaves</tissue>
    </source>
</reference>
<gene>
    <name evidence="5" type="ORF">V6N11_074320</name>
</gene>
<feature type="domain" description="Leucine-rich repeat-containing N-terminal plant-type" evidence="4">
    <location>
        <begin position="27"/>
        <end position="53"/>
    </location>
</feature>
<dbReference type="InterPro" id="IPR032675">
    <property type="entry name" value="LRR_dom_sf"/>
</dbReference>
<evidence type="ECO:0000313" key="6">
    <source>
        <dbReference type="Proteomes" id="UP001396334"/>
    </source>
</evidence>
<evidence type="ECO:0000313" key="5">
    <source>
        <dbReference type="EMBL" id="KAK9007395.1"/>
    </source>
</evidence>
<dbReference type="SUPFAM" id="SSF52058">
    <property type="entry name" value="L domain-like"/>
    <property type="match status" value="1"/>
</dbReference>
<evidence type="ECO:0000256" key="3">
    <source>
        <dbReference type="SAM" id="SignalP"/>
    </source>
</evidence>
<evidence type="ECO:0000259" key="4">
    <source>
        <dbReference type="Pfam" id="PF08263"/>
    </source>
</evidence>
<name>A0ABR2R372_9ROSI</name>
<organism evidence="5 6">
    <name type="scientific">Hibiscus sabdariffa</name>
    <name type="common">roselle</name>
    <dbReference type="NCBI Taxonomy" id="183260"/>
    <lineage>
        <taxon>Eukaryota</taxon>
        <taxon>Viridiplantae</taxon>
        <taxon>Streptophyta</taxon>
        <taxon>Embryophyta</taxon>
        <taxon>Tracheophyta</taxon>
        <taxon>Spermatophyta</taxon>
        <taxon>Magnoliopsida</taxon>
        <taxon>eudicotyledons</taxon>
        <taxon>Gunneridae</taxon>
        <taxon>Pentapetalae</taxon>
        <taxon>rosids</taxon>
        <taxon>malvids</taxon>
        <taxon>Malvales</taxon>
        <taxon>Malvaceae</taxon>
        <taxon>Malvoideae</taxon>
        <taxon>Hibiscus</taxon>
    </lineage>
</organism>
<evidence type="ECO:0000256" key="1">
    <source>
        <dbReference type="ARBA" id="ARBA00022614"/>
    </source>
</evidence>
<accession>A0ABR2R372</accession>
<feature type="signal peptide" evidence="3">
    <location>
        <begin position="1"/>
        <end position="19"/>
    </location>
</feature>
<dbReference type="Proteomes" id="UP001396334">
    <property type="component" value="Unassembled WGS sequence"/>
</dbReference>
<dbReference type="InterPro" id="IPR013210">
    <property type="entry name" value="LRR_N_plant-typ"/>
</dbReference>
<protein>
    <recommendedName>
        <fullName evidence="4">Leucine-rich repeat-containing N-terminal plant-type domain-containing protein</fullName>
    </recommendedName>
</protein>
<feature type="chain" id="PRO_5047128707" description="Leucine-rich repeat-containing N-terminal plant-type domain-containing protein" evidence="3">
    <location>
        <begin position="20"/>
        <end position="164"/>
    </location>
</feature>
<keyword evidence="1" id="KW-0433">Leucine-rich repeat</keyword>
<dbReference type="Gene3D" id="3.80.10.10">
    <property type="entry name" value="Ribonuclease Inhibitor"/>
    <property type="match status" value="1"/>
</dbReference>
<keyword evidence="3" id="KW-0732">Signal</keyword>
<sequence>MVPLIVLALSSLLTTFSSSAVATSLLTDFHVLITLKKGFQFPEPFLSSWNSSNPSSAGNNFTGSIEIANLSEVRFLNISNNQFNCNLDWNYASIANLEVFDAYNNNFTALLPVGVLGLKKLSSGTWILVAIISTGKSRRVMEHLWGWSIFNCRGMTFVEKSLGN</sequence>
<keyword evidence="6" id="KW-1185">Reference proteome</keyword>
<dbReference type="Pfam" id="PF08263">
    <property type="entry name" value="LRRNT_2"/>
    <property type="match status" value="1"/>
</dbReference>
<dbReference type="EMBL" id="JBBPBN010000026">
    <property type="protein sequence ID" value="KAK9007395.1"/>
    <property type="molecule type" value="Genomic_DNA"/>
</dbReference>
<evidence type="ECO:0000256" key="2">
    <source>
        <dbReference type="ARBA" id="ARBA00022737"/>
    </source>
</evidence>
<keyword evidence="2" id="KW-0677">Repeat</keyword>
<comment type="caution">
    <text evidence="5">The sequence shown here is derived from an EMBL/GenBank/DDBJ whole genome shotgun (WGS) entry which is preliminary data.</text>
</comment>
<proteinExistence type="predicted"/>